<proteinExistence type="predicted"/>
<comment type="caution">
    <text evidence="2">The sequence shown here is derived from an EMBL/GenBank/DDBJ whole genome shotgun (WGS) entry which is preliminary data.</text>
</comment>
<dbReference type="PANTHER" id="PTHR43685:SF3">
    <property type="entry name" value="SLR2126 PROTEIN"/>
    <property type="match status" value="1"/>
</dbReference>
<feature type="domain" description="Glycosyltransferase 2-like" evidence="1">
    <location>
        <begin position="13"/>
        <end position="173"/>
    </location>
</feature>
<evidence type="ECO:0000259" key="1">
    <source>
        <dbReference type="Pfam" id="PF00535"/>
    </source>
</evidence>
<dbReference type="Proteomes" id="UP000239772">
    <property type="component" value="Unassembled WGS sequence"/>
</dbReference>
<organism evidence="2 3">
    <name type="scientific">Alsobacter soli</name>
    <dbReference type="NCBI Taxonomy" id="2109933"/>
    <lineage>
        <taxon>Bacteria</taxon>
        <taxon>Pseudomonadati</taxon>
        <taxon>Pseudomonadota</taxon>
        <taxon>Alphaproteobacteria</taxon>
        <taxon>Hyphomicrobiales</taxon>
        <taxon>Alsobacteraceae</taxon>
        <taxon>Alsobacter</taxon>
    </lineage>
</organism>
<dbReference type="GO" id="GO:0016740">
    <property type="term" value="F:transferase activity"/>
    <property type="evidence" value="ECO:0007669"/>
    <property type="project" value="UniProtKB-KW"/>
</dbReference>
<dbReference type="RefSeq" id="WP_106339465.1">
    <property type="nucleotide sequence ID" value="NZ_PVZS01000031.1"/>
</dbReference>
<dbReference type="Gene3D" id="3.90.550.10">
    <property type="entry name" value="Spore Coat Polysaccharide Biosynthesis Protein SpsA, Chain A"/>
    <property type="match status" value="1"/>
</dbReference>
<evidence type="ECO:0000313" key="3">
    <source>
        <dbReference type="Proteomes" id="UP000239772"/>
    </source>
</evidence>
<keyword evidence="3" id="KW-1185">Reference proteome</keyword>
<protein>
    <submittedName>
        <fullName evidence="2">Glycosyl transferase family A</fullName>
    </submittedName>
</protein>
<dbReference type="AlphaFoldDB" id="A0A2T1HNA3"/>
<evidence type="ECO:0000313" key="2">
    <source>
        <dbReference type="EMBL" id="PSC03118.1"/>
    </source>
</evidence>
<dbReference type="Pfam" id="PF00535">
    <property type="entry name" value="Glycos_transf_2"/>
    <property type="match status" value="1"/>
</dbReference>
<dbReference type="OrthoDB" id="6116224at2"/>
<dbReference type="SUPFAM" id="SSF53448">
    <property type="entry name" value="Nucleotide-diphospho-sugar transferases"/>
    <property type="match status" value="1"/>
</dbReference>
<dbReference type="PANTHER" id="PTHR43685">
    <property type="entry name" value="GLYCOSYLTRANSFERASE"/>
    <property type="match status" value="1"/>
</dbReference>
<dbReference type="InterPro" id="IPR001173">
    <property type="entry name" value="Glyco_trans_2-like"/>
</dbReference>
<keyword evidence="2" id="KW-0808">Transferase</keyword>
<dbReference type="CDD" id="cd00761">
    <property type="entry name" value="Glyco_tranf_GTA_type"/>
    <property type="match status" value="1"/>
</dbReference>
<reference evidence="3" key="1">
    <citation type="submission" date="2018-03" db="EMBL/GenBank/DDBJ databases">
        <authorList>
            <person name="Sun L."/>
            <person name="Liu H."/>
            <person name="Chen W."/>
            <person name="Huang K."/>
            <person name="Liu W."/>
            <person name="Gao X."/>
        </authorList>
    </citation>
    <scope>NUCLEOTIDE SEQUENCE [LARGE SCALE GENOMIC DNA]</scope>
    <source>
        <strain evidence="3">SH9</strain>
    </source>
</reference>
<dbReference type="InterPro" id="IPR029044">
    <property type="entry name" value="Nucleotide-diphossugar_trans"/>
</dbReference>
<gene>
    <name evidence="2" type="ORF">SLNSH_20520</name>
</gene>
<sequence length="315" mass="33591">MVGGESGAHADVTICVCTYGRSSVRETLRSLLDAHTEEGLAIAVVVADNNLHPTAWPIVEAFGAEAPFPVRYVHVPAGNIALARNACLDASEGEWLAFIDDDEVADAGWLDALLRQGESADVIVGPVLARYPAEAADWQRRGDFHSIRERCPLTLGRNAYCGNVLIRRSLVEQCGARFDLAFGRSGGEDTAFFACLERAGARFALSVGAIVREDVPAGRLGLRYLLTRALRNGHVFARVHGANTHALAAACKLLWLLASGLLRAGDPVAWRRSAIRGGFHVGVLREKLGLRPAPAYGASDPAPRGYGGIDAVSSC</sequence>
<accession>A0A2T1HNA3</accession>
<dbReference type="InterPro" id="IPR050834">
    <property type="entry name" value="Glycosyltransf_2"/>
</dbReference>
<name>A0A2T1HNA3_9HYPH</name>
<dbReference type="EMBL" id="PVZS01000031">
    <property type="protein sequence ID" value="PSC03118.1"/>
    <property type="molecule type" value="Genomic_DNA"/>
</dbReference>